<protein>
    <submittedName>
        <fullName evidence="1">Uncharacterized protein</fullName>
    </submittedName>
</protein>
<reference evidence="1 2" key="1">
    <citation type="submission" date="2019-08" db="EMBL/GenBank/DDBJ databases">
        <title>Massilia golmudensis sp. nov., isolated from sand in the Qinghai-Tibetan Plateau.</title>
        <authorList>
            <person name="Zhang B."/>
        </authorList>
    </citation>
    <scope>NUCLEOTIDE SEQUENCE [LARGE SCALE GENOMIC DNA]</scope>
    <source>
        <strain evidence="1 2">GEM5</strain>
    </source>
</reference>
<organism evidence="1 2">
    <name type="scientific">Massilia arenae</name>
    <dbReference type="NCBI Taxonomy" id="2603288"/>
    <lineage>
        <taxon>Bacteria</taxon>
        <taxon>Pseudomonadati</taxon>
        <taxon>Pseudomonadota</taxon>
        <taxon>Betaproteobacteria</taxon>
        <taxon>Burkholderiales</taxon>
        <taxon>Oxalobacteraceae</taxon>
        <taxon>Telluria group</taxon>
        <taxon>Massilia</taxon>
    </lineage>
</organism>
<gene>
    <name evidence="1" type="ORF">FVD38_14075</name>
</gene>
<dbReference type="EMBL" id="VPFD01000015">
    <property type="protein sequence ID" value="TXF98929.1"/>
    <property type="molecule type" value="Genomic_DNA"/>
</dbReference>
<keyword evidence="2" id="KW-1185">Reference proteome</keyword>
<evidence type="ECO:0000313" key="1">
    <source>
        <dbReference type="EMBL" id="TXF98929.1"/>
    </source>
</evidence>
<sequence length="66" mass="6651">MQRGTLGTASAARCSADPLDGALGVVHGAGSISGNRPYRKPGIRMVTPAVADNEGCSTTAKHNVTV</sequence>
<comment type="caution">
    <text evidence="1">The sequence shown here is derived from an EMBL/GenBank/DDBJ whole genome shotgun (WGS) entry which is preliminary data.</text>
</comment>
<accession>A0A5C7FVJ6</accession>
<dbReference type="RefSeq" id="WP_147935388.1">
    <property type="nucleotide sequence ID" value="NZ_VPFD01000015.1"/>
</dbReference>
<name>A0A5C7FVJ6_9BURK</name>
<proteinExistence type="predicted"/>
<dbReference type="Proteomes" id="UP000321413">
    <property type="component" value="Unassembled WGS sequence"/>
</dbReference>
<evidence type="ECO:0000313" key="2">
    <source>
        <dbReference type="Proteomes" id="UP000321413"/>
    </source>
</evidence>
<dbReference type="AlphaFoldDB" id="A0A5C7FVJ6"/>